<reference evidence="1" key="1">
    <citation type="journal article" date="2014" name="Int. J. Syst. Evol. Microbiol.">
        <title>Complete genome sequence of Corynebacterium casei LMG S-19264T (=DSM 44701T), isolated from a smear-ripened cheese.</title>
        <authorList>
            <consortium name="US DOE Joint Genome Institute (JGI-PGF)"/>
            <person name="Walter F."/>
            <person name="Albersmeier A."/>
            <person name="Kalinowski J."/>
            <person name="Ruckert C."/>
        </authorList>
    </citation>
    <scope>NUCLEOTIDE SEQUENCE</scope>
    <source>
        <strain evidence="1">CGMCC 1.12195</strain>
    </source>
</reference>
<sequence>MKFIRKVGGVQLKSYPEALILKDDPNEKKGHKANTYIFCFYTDLCVMPDAFQHYPHEGGSMA</sequence>
<name>A0A917MBS2_9SPHI</name>
<evidence type="ECO:0000313" key="2">
    <source>
        <dbReference type="Proteomes" id="UP000660862"/>
    </source>
</evidence>
<dbReference type="AlphaFoldDB" id="A0A917MBS2"/>
<evidence type="ECO:0000313" key="1">
    <source>
        <dbReference type="EMBL" id="GGG90172.1"/>
    </source>
</evidence>
<reference evidence="1" key="2">
    <citation type="submission" date="2020-09" db="EMBL/GenBank/DDBJ databases">
        <authorList>
            <person name="Sun Q."/>
            <person name="Zhou Y."/>
        </authorList>
    </citation>
    <scope>NUCLEOTIDE SEQUENCE</scope>
    <source>
        <strain evidence="1">CGMCC 1.12195</strain>
    </source>
</reference>
<accession>A0A917MBS2</accession>
<protein>
    <submittedName>
        <fullName evidence="1">Uncharacterized protein</fullName>
    </submittedName>
</protein>
<gene>
    <name evidence="1" type="ORF">GCM10007415_25730</name>
</gene>
<dbReference type="RefSeq" id="WP_229738735.1">
    <property type="nucleotide sequence ID" value="NZ_BMER01000002.1"/>
</dbReference>
<proteinExistence type="predicted"/>
<dbReference type="Proteomes" id="UP000660862">
    <property type="component" value="Unassembled WGS sequence"/>
</dbReference>
<dbReference type="EMBL" id="BMER01000002">
    <property type="protein sequence ID" value="GGG90172.1"/>
    <property type="molecule type" value="Genomic_DNA"/>
</dbReference>
<comment type="caution">
    <text evidence="1">The sequence shown here is derived from an EMBL/GenBank/DDBJ whole genome shotgun (WGS) entry which is preliminary data.</text>
</comment>
<organism evidence="1 2">
    <name type="scientific">Parapedobacter pyrenivorans</name>
    <dbReference type="NCBI Taxonomy" id="1305674"/>
    <lineage>
        <taxon>Bacteria</taxon>
        <taxon>Pseudomonadati</taxon>
        <taxon>Bacteroidota</taxon>
        <taxon>Sphingobacteriia</taxon>
        <taxon>Sphingobacteriales</taxon>
        <taxon>Sphingobacteriaceae</taxon>
        <taxon>Parapedobacter</taxon>
    </lineage>
</organism>
<keyword evidence="2" id="KW-1185">Reference proteome</keyword>